<protein>
    <submittedName>
        <fullName evidence="2">Uncharacterized protein</fullName>
    </submittedName>
</protein>
<sequence>MCADGADRAVRAADRGSSRPPYTVKAVAAHSMRRYGSRFGEHARHPRKPYQRAENRTKTSVGIQGWAADIVDQRHSRTPRNFRVRRANRITSAPAEALDTRIERLGLGLPLAGGCWQ</sequence>
<keyword evidence="3" id="KW-1185">Reference proteome</keyword>
<evidence type="ECO:0000313" key="3">
    <source>
        <dbReference type="Proteomes" id="UP000193738"/>
    </source>
</evidence>
<dbReference type="Proteomes" id="UP000193738">
    <property type="component" value="Unassembled WGS sequence"/>
</dbReference>
<feature type="compositionally biased region" description="Basic and acidic residues" evidence="1">
    <location>
        <begin position="1"/>
        <end position="17"/>
    </location>
</feature>
<proteinExistence type="predicted"/>
<accession>A0A1X1W2C7</accession>
<reference evidence="2 3" key="1">
    <citation type="submission" date="2016-01" db="EMBL/GenBank/DDBJ databases">
        <title>The new phylogeny of the genus Mycobacterium.</title>
        <authorList>
            <person name="Tarcisio F."/>
            <person name="Conor M."/>
            <person name="Antonella G."/>
            <person name="Elisabetta G."/>
            <person name="Giulia F.S."/>
            <person name="Sara T."/>
            <person name="Anna F."/>
            <person name="Clotilde B."/>
            <person name="Roberto B."/>
            <person name="Veronica D.S."/>
            <person name="Fabio R."/>
            <person name="Monica P."/>
            <person name="Olivier J."/>
            <person name="Enrico T."/>
            <person name="Nicola S."/>
        </authorList>
    </citation>
    <scope>NUCLEOTIDE SEQUENCE [LARGE SCALE GENOMIC DNA]</scope>
    <source>
        <strain evidence="2 3">DSM 43505</strain>
    </source>
</reference>
<evidence type="ECO:0000256" key="1">
    <source>
        <dbReference type="SAM" id="MobiDB-lite"/>
    </source>
</evidence>
<dbReference type="AlphaFoldDB" id="A0A1X1W2C7"/>
<name>A0A1X1W2C7_MYCGS</name>
<feature type="region of interest" description="Disordered" evidence="1">
    <location>
        <begin position="36"/>
        <end position="59"/>
    </location>
</feature>
<comment type="caution">
    <text evidence="2">The sequence shown here is derived from an EMBL/GenBank/DDBJ whole genome shotgun (WGS) entry which is preliminary data.</text>
</comment>
<feature type="region of interest" description="Disordered" evidence="1">
    <location>
        <begin position="1"/>
        <end position="23"/>
    </location>
</feature>
<gene>
    <name evidence="2" type="ORF">AWC07_21240</name>
</gene>
<organism evidence="2 3">
    <name type="scientific">Mycobacterium gastri</name>
    <dbReference type="NCBI Taxonomy" id="1777"/>
    <lineage>
        <taxon>Bacteria</taxon>
        <taxon>Bacillati</taxon>
        <taxon>Actinomycetota</taxon>
        <taxon>Actinomycetes</taxon>
        <taxon>Mycobacteriales</taxon>
        <taxon>Mycobacteriaceae</taxon>
        <taxon>Mycobacterium</taxon>
    </lineage>
</organism>
<dbReference type="EMBL" id="LQOX01000003">
    <property type="protein sequence ID" value="ORV80726.1"/>
    <property type="molecule type" value="Genomic_DNA"/>
</dbReference>
<evidence type="ECO:0000313" key="2">
    <source>
        <dbReference type="EMBL" id="ORV80726.1"/>
    </source>
</evidence>